<evidence type="ECO:0000313" key="5">
    <source>
        <dbReference type="Proteomes" id="UP000800038"/>
    </source>
</evidence>
<protein>
    <recommendedName>
        <fullName evidence="3">Xylanolytic transcriptional activator regulatory domain-containing protein</fullName>
    </recommendedName>
</protein>
<evidence type="ECO:0000256" key="2">
    <source>
        <dbReference type="ARBA" id="ARBA00023242"/>
    </source>
</evidence>
<keyword evidence="2" id="KW-0539">Nucleus</keyword>
<dbReference type="GO" id="GO:0005634">
    <property type="term" value="C:nucleus"/>
    <property type="evidence" value="ECO:0007669"/>
    <property type="project" value="UniProtKB-SubCell"/>
</dbReference>
<dbReference type="InterPro" id="IPR050613">
    <property type="entry name" value="Sec_Metabolite_Reg"/>
</dbReference>
<organism evidence="4 5">
    <name type="scientific">Clathrospora elynae</name>
    <dbReference type="NCBI Taxonomy" id="706981"/>
    <lineage>
        <taxon>Eukaryota</taxon>
        <taxon>Fungi</taxon>
        <taxon>Dikarya</taxon>
        <taxon>Ascomycota</taxon>
        <taxon>Pezizomycotina</taxon>
        <taxon>Dothideomycetes</taxon>
        <taxon>Pleosporomycetidae</taxon>
        <taxon>Pleosporales</taxon>
        <taxon>Diademaceae</taxon>
        <taxon>Clathrospora</taxon>
    </lineage>
</organism>
<dbReference type="GO" id="GO:0003677">
    <property type="term" value="F:DNA binding"/>
    <property type="evidence" value="ECO:0007669"/>
    <property type="project" value="InterPro"/>
</dbReference>
<feature type="domain" description="Xylanolytic transcriptional activator regulatory" evidence="3">
    <location>
        <begin position="200"/>
        <end position="273"/>
    </location>
</feature>
<evidence type="ECO:0000259" key="3">
    <source>
        <dbReference type="SMART" id="SM00906"/>
    </source>
</evidence>
<name>A0A6A5T4I2_9PLEO</name>
<dbReference type="CDD" id="cd12148">
    <property type="entry name" value="fungal_TF_MHR"/>
    <property type="match status" value="1"/>
</dbReference>
<proteinExistence type="predicted"/>
<keyword evidence="5" id="KW-1185">Reference proteome</keyword>
<reference evidence="4" key="1">
    <citation type="journal article" date="2020" name="Stud. Mycol.">
        <title>101 Dothideomycetes genomes: a test case for predicting lifestyles and emergence of pathogens.</title>
        <authorList>
            <person name="Haridas S."/>
            <person name="Albert R."/>
            <person name="Binder M."/>
            <person name="Bloem J."/>
            <person name="Labutti K."/>
            <person name="Salamov A."/>
            <person name="Andreopoulos B."/>
            <person name="Baker S."/>
            <person name="Barry K."/>
            <person name="Bills G."/>
            <person name="Bluhm B."/>
            <person name="Cannon C."/>
            <person name="Castanera R."/>
            <person name="Culley D."/>
            <person name="Daum C."/>
            <person name="Ezra D."/>
            <person name="Gonzalez J."/>
            <person name="Henrissat B."/>
            <person name="Kuo A."/>
            <person name="Liang C."/>
            <person name="Lipzen A."/>
            <person name="Lutzoni F."/>
            <person name="Magnuson J."/>
            <person name="Mondo S."/>
            <person name="Nolan M."/>
            <person name="Ohm R."/>
            <person name="Pangilinan J."/>
            <person name="Park H.-J."/>
            <person name="Ramirez L."/>
            <person name="Alfaro M."/>
            <person name="Sun H."/>
            <person name="Tritt A."/>
            <person name="Yoshinaga Y."/>
            <person name="Zwiers L.-H."/>
            <person name="Turgeon B."/>
            <person name="Goodwin S."/>
            <person name="Spatafora J."/>
            <person name="Crous P."/>
            <person name="Grigoriev I."/>
        </authorList>
    </citation>
    <scope>NUCLEOTIDE SEQUENCE</scope>
    <source>
        <strain evidence="4">CBS 161.51</strain>
    </source>
</reference>
<comment type="subcellular location">
    <subcellularLocation>
        <location evidence="1">Nucleus</location>
    </subcellularLocation>
</comment>
<evidence type="ECO:0000313" key="4">
    <source>
        <dbReference type="EMBL" id="KAF1943977.1"/>
    </source>
</evidence>
<accession>A0A6A5T4I2</accession>
<dbReference type="OrthoDB" id="2269373at2759"/>
<dbReference type="Pfam" id="PF04082">
    <property type="entry name" value="Fungal_trans"/>
    <property type="match status" value="1"/>
</dbReference>
<sequence>MTDLDRSFWHAMNRRAQDSDYNDSSDEHGVDNDFPPPVLRKGEIVKAWDQLFNNDLHTSDHLLFCSRNTGVDLSALHPNQAQIFKLWQIYLENVDPLLKITHTPTLQARIIDAASDVRRISPTLEALMFSIYCMAVFSLNQDECLIMFGTPREDIIRRYQLGAKEALLNCGFLKTSDRDCLTALHLYLISLKPDIDPRSLSSILGATMRIAQRMGIDTESVNAKHPVLEAELRRRLWWSLVLFETRISEMTEFKTAMLIPTWDCKVPLNVNDFYLRAEMKNVPKVHGQPSEVLFVVMRSEIGDFVRHLYSHLDFINPILKSLGSRAPYDPDTESIQLGALEAMIEGNLLRSCDPDNPLHYMTMWTARFALAKSRFVHHLATCSPTNEQQTDAQRDAGLTYARSMLEYDTKLMSSSLIRGFRWIIYPHFPFPAYVHLIHDLRKRPLGDHVEKFWQVISDNCAARFMDLEREDKPMEKKPGSNHFFKIFSSFVLEAWAAREAAFGQSEEPPLMVKQIKQKLALADERSQAEAAALENANPVSDSNQFHPPEPMDFGNFGAMYGMAGDLLTDASGATQAPLGFSANQWGWPAPNWNSISGQGW</sequence>
<dbReference type="EMBL" id="ML976020">
    <property type="protein sequence ID" value="KAF1943977.1"/>
    <property type="molecule type" value="Genomic_DNA"/>
</dbReference>
<dbReference type="SMART" id="SM00906">
    <property type="entry name" value="Fungal_trans"/>
    <property type="match status" value="1"/>
</dbReference>
<dbReference type="Proteomes" id="UP000800038">
    <property type="component" value="Unassembled WGS sequence"/>
</dbReference>
<dbReference type="GO" id="GO:0008270">
    <property type="term" value="F:zinc ion binding"/>
    <property type="evidence" value="ECO:0007669"/>
    <property type="project" value="InterPro"/>
</dbReference>
<dbReference type="GO" id="GO:0006351">
    <property type="term" value="P:DNA-templated transcription"/>
    <property type="evidence" value="ECO:0007669"/>
    <property type="project" value="InterPro"/>
</dbReference>
<dbReference type="PANTHER" id="PTHR31001">
    <property type="entry name" value="UNCHARACTERIZED TRANSCRIPTIONAL REGULATORY PROTEIN"/>
    <property type="match status" value="1"/>
</dbReference>
<evidence type="ECO:0000256" key="1">
    <source>
        <dbReference type="ARBA" id="ARBA00004123"/>
    </source>
</evidence>
<gene>
    <name evidence="4" type="ORF">EJ02DRAFT_420781</name>
</gene>
<dbReference type="InterPro" id="IPR007219">
    <property type="entry name" value="XnlR_reg_dom"/>
</dbReference>
<dbReference type="AlphaFoldDB" id="A0A6A5T4I2"/>
<dbReference type="PANTHER" id="PTHR31001:SF45">
    <property type="entry name" value="ZN(II)2CYS6 TRANSCRIPTION FACTOR (EUROFUNG)"/>
    <property type="match status" value="1"/>
</dbReference>